<evidence type="ECO:0000256" key="4">
    <source>
        <dbReference type="ARBA" id="ARBA00022795"/>
    </source>
</evidence>
<organism evidence="9 10">
    <name type="scientific">Carboxydothermus pertinax</name>
    <dbReference type="NCBI Taxonomy" id="870242"/>
    <lineage>
        <taxon>Bacteria</taxon>
        <taxon>Bacillati</taxon>
        <taxon>Bacillota</taxon>
        <taxon>Clostridia</taxon>
        <taxon>Thermoanaerobacterales</taxon>
        <taxon>Thermoanaerobacteraceae</taxon>
        <taxon>Carboxydothermus</taxon>
    </lineage>
</organism>
<keyword evidence="5" id="KW-0653">Protein transport</keyword>
<dbReference type="PANTHER" id="PTHR34982">
    <property type="entry name" value="YOP PROTEINS TRANSLOCATION PROTEIN L"/>
    <property type="match status" value="1"/>
</dbReference>
<gene>
    <name evidence="9" type="ORF">cpu_10720</name>
</gene>
<dbReference type="EMBL" id="BDJK01000015">
    <property type="protein sequence ID" value="GAV22562.1"/>
    <property type="molecule type" value="Genomic_DNA"/>
</dbReference>
<keyword evidence="9" id="KW-0969">Cilium</keyword>
<evidence type="ECO:0000256" key="1">
    <source>
        <dbReference type="ARBA" id="ARBA00003041"/>
    </source>
</evidence>
<dbReference type="Pfam" id="PF02108">
    <property type="entry name" value="FliH"/>
    <property type="match status" value="1"/>
</dbReference>
<reference evidence="10" key="1">
    <citation type="submission" date="2016-12" db="EMBL/GenBank/DDBJ databases">
        <title>Draft Genome Sequences od Carboxydothermus pertinax and islandicus, Hydrogenogenic Carboxydotrophic Bacteria.</title>
        <authorList>
            <person name="Fukuyama Y."/>
            <person name="Ohmae K."/>
            <person name="Yoneda Y."/>
            <person name="Yoshida T."/>
            <person name="Sako Y."/>
        </authorList>
    </citation>
    <scope>NUCLEOTIDE SEQUENCE [LARGE SCALE GENOMIC DNA]</scope>
    <source>
        <strain evidence="10">Ug1</strain>
    </source>
</reference>
<evidence type="ECO:0000256" key="2">
    <source>
        <dbReference type="ARBA" id="ARBA00006602"/>
    </source>
</evidence>
<comment type="caution">
    <text evidence="9">The sequence shown here is derived from an EMBL/GenBank/DDBJ whole genome shotgun (WGS) entry which is preliminary data.</text>
</comment>
<evidence type="ECO:0000256" key="3">
    <source>
        <dbReference type="ARBA" id="ARBA00022448"/>
    </source>
</evidence>
<evidence type="ECO:0000256" key="7">
    <source>
        <dbReference type="SAM" id="Coils"/>
    </source>
</evidence>
<dbReference type="STRING" id="870242.cpu_10720"/>
<name>A0A1L8CUI3_9THEO</name>
<dbReference type="RefSeq" id="WP_075859043.1">
    <property type="nucleotide sequence ID" value="NZ_BDJK01000015.1"/>
</dbReference>
<dbReference type="GO" id="GO:0015031">
    <property type="term" value="P:protein transport"/>
    <property type="evidence" value="ECO:0007669"/>
    <property type="project" value="UniProtKB-KW"/>
</dbReference>
<dbReference type="GO" id="GO:0044781">
    <property type="term" value="P:bacterial-type flagellum organization"/>
    <property type="evidence" value="ECO:0007669"/>
    <property type="project" value="UniProtKB-KW"/>
</dbReference>
<keyword evidence="6" id="KW-1006">Bacterial flagellum protein export</keyword>
<keyword evidence="3" id="KW-0813">Transport</keyword>
<evidence type="ECO:0000256" key="5">
    <source>
        <dbReference type="ARBA" id="ARBA00022927"/>
    </source>
</evidence>
<dbReference type="GO" id="GO:0005829">
    <property type="term" value="C:cytosol"/>
    <property type="evidence" value="ECO:0007669"/>
    <property type="project" value="TreeGrafter"/>
</dbReference>
<keyword evidence="9" id="KW-0282">Flagellum</keyword>
<dbReference type="AlphaFoldDB" id="A0A1L8CUI3"/>
<keyword evidence="7" id="KW-0175">Coiled coil</keyword>
<evidence type="ECO:0000259" key="8">
    <source>
        <dbReference type="Pfam" id="PF02108"/>
    </source>
</evidence>
<accession>A0A1L8CUI3</accession>
<keyword evidence="4" id="KW-1005">Bacterial flagellum biogenesis</keyword>
<evidence type="ECO:0000313" key="9">
    <source>
        <dbReference type="EMBL" id="GAV22562.1"/>
    </source>
</evidence>
<comment type="similarity">
    <text evidence="2">Belongs to the FliH family.</text>
</comment>
<evidence type="ECO:0000313" key="10">
    <source>
        <dbReference type="Proteomes" id="UP000187485"/>
    </source>
</evidence>
<protein>
    <submittedName>
        <fullName evidence="9">Flagellar protein</fullName>
    </submittedName>
</protein>
<keyword evidence="10" id="KW-1185">Reference proteome</keyword>
<dbReference type="OrthoDB" id="1725323at2"/>
<dbReference type="Proteomes" id="UP000187485">
    <property type="component" value="Unassembled WGS sequence"/>
</dbReference>
<comment type="function">
    <text evidence="1">Needed for flagellar regrowth and assembly.</text>
</comment>
<dbReference type="InterPro" id="IPR051472">
    <property type="entry name" value="T3SS_Stator/FliH"/>
</dbReference>
<keyword evidence="9" id="KW-0966">Cell projection</keyword>
<dbReference type="InterPro" id="IPR018035">
    <property type="entry name" value="Flagellar_FliH/T3SS_HrpE"/>
</dbReference>
<feature type="domain" description="Flagellar assembly protein FliH/Type III secretion system HrpE" evidence="8">
    <location>
        <begin position="110"/>
        <end position="215"/>
    </location>
</feature>
<feature type="coiled-coil region" evidence="7">
    <location>
        <begin position="45"/>
        <end position="72"/>
    </location>
</feature>
<sequence>MPWLFKSSLIAKEITQQEAKAAKVPVRKIQLTFGRESVEEHSETNEMLGKAKEEARRIIDRAQQEGEAIKEKARLEGFNQGYADGQQKAQKEYEKLATKLQAVFKKLTKQRILEIQQERQKILAELEPQIFNFVETALQKLLGELPEATTLFYRKWLGEALNRFKEKKLATIFVNPEEYGMIKNILEQNGAFNEIILLTEPEIAVGTVLLKGEENYVVSLKVFTEEILQKLRDGV</sequence>
<dbReference type="PANTHER" id="PTHR34982:SF1">
    <property type="entry name" value="FLAGELLAR ASSEMBLY PROTEIN FLIH"/>
    <property type="match status" value="1"/>
</dbReference>
<proteinExistence type="inferred from homology"/>
<evidence type="ECO:0000256" key="6">
    <source>
        <dbReference type="ARBA" id="ARBA00023225"/>
    </source>
</evidence>